<feature type="transmembrane region" description="Helical" evidence="1">
    <location>
        <begin position="56"/>
        <end position="72"/>
    </location>
</feature>
<keyword evidence="1" id="KW-1133">Transmembrane helix</keyword>
<keyword evidence="3" id="KW-1185">Reference proteome</keyword>
<dbReference type="AlphaFoldDB" id="A0A949NG48"/>
<dbReference type="Proteomes" id="UP000712157">
    <property type="component" value="Unassembled WGS sequence"/>
</dbReference>
<evidence type="ECO:0000256" key="1">
    <source>
        <dbReference type="SAM" id="Phobius"/>
    </source>
</evidence>
<accession>A0A949NG48</accession>
<dbReference type="EMBL" id="JAHQCW010000006">
    <property type="protein sequence ID" value="MBU9735993.1"/>
    <property type="molecule type" value="Genomic_DNA"/>
</dbReference>
<comment type="caution">
    <text evidence="2">The sequence shown here is derived from an EMBL/GenBank/DDBJ whole genome shotgun (WGS) entry which is preliminary data.</text>
</comment>
<evidence type="ECO:0000313" key="3">
    <source>
        <dbReference type="Proteomes" id="UP000712157"/>
    </source>
</evidence>
<evidence type="ECO:0000313" key="2">
    <source>
        <dbReference type="EMBL" id="MBU9735993.1"/>
    </source>
</evidence>
<protein>
    <recommendedName>
        <fullName evidence="4">DUF3784 domain-containing protein</fullName>
    </recommendedName>
</protein>
<dbReference type="RefSeq" id="WP_158342789.1">
    <property type="nucleotide sequence ID" value="NZ_JAHQCW010000006.1"/>
</dbReference>
<keyword evidence="1" id="KW-0472">Membrane</keyword>
<organism evidence="2 3">
    <name type="scientific">Diplocloster agilis</name>
    <dbReference type="NCBI Taxonomy" id="2850323"/>
    <lineage>
        <taxon>Bacteria</taxon>
        <taxon>Bacillati</taxon>
        <taxon>Bacillota</taxon>
        <taxon>Clostridia</taxon>
        <taxon>Lachnospirales</taxon>
        <taxon>Lachnospiraceae</taxon>
        <taxon>Diplocloster</taxon>
    </lineage>
</organism>
<name>A0A949NG48_9FIRM</name>
<proteinExistence type="predicted"/>
<sequence length="109" mass="12399">MDGKIIGFIIWSALGLLFIILAVYSLFTKKPMRFWANADVFEVTDIKAYNRAISKLFSLYGVVIIILGLPLLSGQNSAWILLSIVGLMIASILLMIIYTNRIEKKYRKR</sequence>
<feature type="transmembrane region" description="Helical" evidence="1">
    <location>
        <begin position="6"/>
        <end position="27"/>
    </location>
</feature>
<gene>
    <name evidence="2" type="ORF">KTH89_05545</name>
</gene>
<feature type="transmembrane region" description="Helical" evidence="1">
    <location>
        <begin position="78"/>
        <end position="99"/>
    </location>
</feature>
<keyword evidence="1" id="KW-0812">Transmembrane</keyword>
<reference evidence="2" key="1">
    <citation type="submission" date="2021-06" db="EMBL/GenBank/DDBJ databases">
        <title>Description of novel taxa of the family Lachnospiraceae.</title>
        <authorList>
            <person name="Chaplin A.V."/>
            <person name="Sokolova S.R."/>
            <person name="Pikina A.P."/>
            <person name="Korzhanova M."/>
            <person name="Belova V."/>
            <person name="Korostin D."/>
            <person name="Efimov B.A."/>
        </authorList>
    </citation>
    <scope>NUCLEOTIDE SEQUENCE</scope>
    <source>
        <strain evidence="2">ASD5720</strain>
    </source>
</reference>
<evidence type="ECO:0008006" key="4">
    <source>
        <dbReference type="Google" id="ProtNLM"/>
    </source>
</evidence>